<dbReference type="PROSITE" id="PS50112">
    <property type="entry name" value="PAS"/>
    <property type="match status" value="1"/>
</dbReference>
<feature type="domain" description="EAL" evidence="3">
    <location>
        <begin position="527"/>
        <end position="763"/>
    </location>
</feature>
<dbReference type="Gene3D" id="3.30.450.20">
    <property type="entry name" value="PAS domain"/>
    <property type="match status" value="1"/>
</dbReference>
<feature type="transmembrane region" description="Helical" evidence="1">
    <location>
        <begin position="6"/>
        <end position="25"/>
    </location>
</feature>
<keyword evidence="5" id="KW-1185">Reference proteome</keyword>
<dbReference type="CDD" id="cd00130">
    <property type="entry name" value="PAS"/>
    <property type="match status" value="1"/>
</dbReference>
<sequence length="763" mass="89157">MFNKNLFVLITGIFLLIAINIFYINSSISQNQNIRDNVILEEVQSVSAFFKSFRKTYQDIFVEQHIKLTEENIQFLPVRTSNKLSQNLSDFLNAKIILRTVSDKPRNKINQANEKEISVMKEFLDKPEKEYILNHNNYIYKYYEPLYITKNCLKCHGSKEEAPKIIKENYKEAYNYELGDLRGIISFEIDKHSLMSVLEKENQVSIFYITANIIILTTIIAFLYYKMYRNNQKNEKVLTLKNNYLERKYIEFSQFLEAVGQSEILSKTDSKGIITYVNDKFSEISGYSKEELIGQSHNVLRHPDVDDKVYKLMWSTITHKKVYRGILKNKRKDGTSYHVDCTIVPILNENSEIKEYIAMRHYVEDMMNHTSMLLDILKSSKNLVLMLVKLDRYEELEEFYTKNITDIIENKFMSKSLAFLPPNSGFRRTFMLGNGEFAFIQEVKSEDKDFLEKLQSTIAEFQENVKKTKFIVEGYKYDPEVIVSYVIGSENLYEDAKLGLKYLVKNRLSLVEAKDFLNQSRKASQKNIDVINMIKEALENKKVVSYLQPIINNRTNKIDKYESLVRIIDNKNNVIVPFTFLEVSKKGGYYDLITRVVIDNVFNFLNTMDEKISINFSYLDIANNETLEYFYEKLENCKKCKNLIVELLEDERVKDFKGLEDFIFKVKSSGVQIAIDDFGEGYSNFSRLLRFHPDIIKIDGSLIKNINQNAHNRNVVETIVAFARKEKIKTVAEFVHSKEVLDVVNEIGIDFSQGFYLGEPRAV</sequence>
<dbReference type="AlphaFoldDB" id="A0A5P8NYT5"/>
<evidence type="ECO:0000259" key="2">
    <source>
        <dbReference type="PROSITE" id="PS50112"/>
    </source>
</evidence>
<keyword evidence="1" id="KW-0812">Transmembrane</keyword>
<reference evidence="4 5" key="1">
    <citation type="submission" date="2019-09" db="EMBL/GenBank/DDBJ databases">
        <title>Sulfurimonas gotlandica sp. nov., a chemoautotrophic and psychrotolerant epsilonproteobacterium isolated from a pelagic redoxcline, and an emended description of the genus Sulfurimonas.</title>
        <authorList>
            <person name="Wang S."/>
            <person name="Jiang L."/>
            <person name="Shao S."/>
        </authorList>
    </citation>
    <scope>NUCLEOTIDE SEQUENCE [LARGE SCALE GENOMIC DNA]</scope>
    <source>
        <strain evidence="4 5">GYSZ_1</strain>
    </source>
</reference>
<dbReference type="OrthoDB" id="9790732at2"/>
<dbReference type="SUPFAM" id="SSF55785">
    <property type="entry name" value="PYP-like sensor domain (PAS domain)"/>
    <property type="match status" value="1"/>
</dbReference>
<dbReference type="Pfam" id="PF00989">
    <property type="entry name" value="PAS"/>
    <property type="match status" value="1"/>
</dbReference>
<dbReference type="GO" id="GO:0071111">
    <property type="term" value="F:cyclic-guanylate-specific phosphodiesterase activity"/>
    <property type="evidence" value="ECO:0007669"/>
    <property type="project" value="InterPro"/>
</dbReference>
<keyword evidence="1" id="KW-1133">Transmembrane helix</keyword>
<dbReference type="InterPro" id="IPR021796">
    <property type="entry name" value="Tll0287-like_dom"/>
</dbReference>
<gene>
    <name evidence="4" type="ORF">FJR48_02070</name>
</gene>
<dbReference type="RefSeq" id="WP_152306519.1">
    <property type="nucleotide sequence ID" value="NZ_CP043617.1"/>
</dbReference>
<dbReference type="EMBL" id="CP043617">
    <property type="protein sequence ID" value="QFR48576.1"/>
    <property type="molecule type" value="Genomic_DNA"/>
</dbReference>
<dbReference type="Gene3D" id="3.20.20.450">
    <property type="entry name" value="EAL domain"/>
    <property type="match status" value="1"/>
</dbReference>
<evidence type="ECO:0000313" key="5">
    <source>
        <dbReference type="Proteomes" id="UP000326944"/>
    </source>
</evidence>
<feature type="transmembrane region" description="Helical" evidence="1">
    <location>
        <begin position="205"/>
        <end position="225"/>
    </location>
</feature>
<dbReference type="InterPro" id="IPR035965">
    <property type="entry name" value="PAS-like_dom_sf"/>
</dbReference>
<dbReference type="InterPro" id="IPR035919">
    <property type="entry name" value="EAL_sf"/>
</dbReference>
<evidence type="ECO:0000259" key="3">
    <source>
        <dbReference type="PROSITE" id="PS50883"/>
    </source>
</evidence>
<dbReference type="InterPro" id="IPR000014">
    <property type="entry name" value="PAS"/>
</dbReference>
<protein>
    <submittedName>
        <fullName evidence="4">EAL domain-containing protein</fullName>
    </submittedName>
</protein>
<dbReference type="InterPro" id="IPR013767">
    <property type="entry name" value="PAS_fold"/>
</dbReference>
<dbReference type="Pfam" id="PF00563">
    <property type="entry name" value="EAL"/>
    <property type="match status" value="1"/>
</dbReference>
<dbReference type="PANTHER" id="PTHR33121">
    <property type="entry name" value="CYCLIC DI-GMP PHOSPHODIESTERASE PDEF"/>
    <property type="match status" value="1"/>
</dbReference>
<dbReference type="Pfam" id="PF11845">
    <property type="entry name" value="Tll0287-like"/>
    <property type="match status" value="1"/>
</dbReference>
<accession>A0A5P8NYT5</accession>
<dbReference type="InterPro" id="IPR050706">
    <property type="entry name" value="Cyclic-di-GMP_PDE-like"/>
</dbReference>
<feature type="domain" description="PAS" evidence="2">
    <location>
        <begin position="269"/>
        <end position="320"/>
    </location>
</feature>
<dbReference type="KEGG" id="sulg:FJR48_02070"/>
<evidence type="ECO:0000313" key="4">
    <source>
        <dbReference type="EMBL" id="QFR48576.1"/>
    </source>
</evidence>
<evidence type="ECO:0000256" key="1">
    <source>
        <dbReference type="SAM" id="Phobius"/>
    </source>
</evidence>
<organism evidence="4 5">
    <name type="scientific">Sulfurimonas lithotrophica</name>
    <dbReference type="NCBI Taxonomy" id="2590022"/>
    <lineage>
        <taxon>Bacteria</taxon>
        <taxon>Pseudomonadati</taxon>
        <taxon>Campylobacterota</taxon>
        <taxon>Epsilonproteobacteria</taxon>
        <taxon>Campylobacterales</taxon>
        <taxon>Sulfurimonadaceae</taxon>
        <taxon>Sulfurimonas</taxon>
    </lineage>
</organism>
<dbReference type="GO" id="GO:0006355">
    <property type="term" value="P:regulation of DNA-templated transcription"/>
    <property type="evidence" value="ECO:0007669"/>
    <property type="project" value="InterPro"/>
</dbReference>
<dbReference type="PROSITE" id="PS50883">
    <property type="entry name" value="EAL"/>
    <property type="match status" value="1"/>
</dbReference>
<dbReference type="Proteomes" id="UP000326944">
    <property type="component" value="Chromosome"/>
</dbReference>
<dbReference type="PANTHER" id="PTHR33121:SF79">
    <property type="entry name" value="CYCLIC DI-GMP PHOSPHODIESTERASE PDED-RELATED"/>
    <property type="match status" value="1"/>
</dbReference>
<proteinExistence type="predicted"/>
<dbReference type="CDD" id="cd01948">
    <property type="entry name" value="EAL"/>
    <property type="match status" value="1"/>
</dbReference>
<keyword evidence="1" id="KW-0472">Membrane</keyword>
<dbReference type="SMART" id="SM00052">
    <property type="entry name" value="EAL"/>
    <property type="match status" value="1"/>
</dbReference>
<dbReference type="SUPFAM" id="SSF141868">
    <property type="entry name" value="EAL domain-like"/>
    <property type="match status" value="1"/>
</dbReference>
<dbReference type="InterPro" id="IPR001633">
    <property type="entry name" value="EAL_dom"/>
</dbReference>
<dbReference type="NCBIfam" id="TIGR00229">
    <property type="entry name" value="sensory_box"/>
    <property type="match status" value="1"/>
</dbReference>
<dbReference type="SMART" id="SM00091">
    <property type="entry name" value="PAS"/>
    <property type="match status" value="1"/>
</dbReference>
<name>A0A5P8NYT5_9BACT</name>